<evidence type="ECO:0000256" key="5">
    <source>
        <dbReference type="ARBA" id="ARBA00022824"/>
    </source>
</evidence>
<dbReference type="Pfam" id="PF10256">
    <property type="entry name" value="Erf4"/>
    <property type="match status" value="1"/>
</dbReference>
<evidence type="ECO:0000259" key="7">
    <source>
        <dbReference type="Pfam" id="PF10256"/>
    </source>
</evidence>
<protein>
    <recommendedName>
        <fullName evidence="4">Ras modification protein ERF4</fullName>
    </recommendedName>
</protein>
<dbReference type="GO" id="GO:0006612">
    <property type="term" value="P:protein targeting to membrane"/>
    <property type="evidence" value="ECO:0007669"/>
    <property type="project" value="TreeGrafter"/>
</dbReference>
<dbReference type="PANTHER" id="PTHR13254:SF0">
    <property type="entry name" value="GOLGIN SUBFAMILY A MEMBER 7_ERF4 DOMAIN-CONTAINING PROTEIN"/>
    <property type="match status" value="1"/>
</dbReference>
<comment type="subcellular location">
    <subcellularLocation>
        <location evidence="1">Endoplasmic reticulum membrane</location>
        <topology evidence="1">Peripheral membrane protein</topology>
    </subcellularLocation>
</comment>
<proteinExistence type="inferred from homology"/>
<comment type="subunit">
    <text evidence="3">Interacts with ERF2.</text>
</comment>
<evidence type="ECO:0000256" key="1">
    <source>
        <dbReference type="ARBA" id="ARBA00004406"/>
    </source>
</evidence>
<dbReference type="Proteomes" id="UP000046393">
    <property type="component" value="Unplaced"/>
</dbReference>
<dbReference type="GO" id="GO:0002178">
    <property type="term" value="C:palmitoyltransferase complex"/>
    <property type="evidence" value="ECO:0007669"/>
    <property type="project" value="TreeGrafter"/>
</dbReference>
<evidence type="ECO:0000313" key="8">
    <source>
        <dbReference type="Proteomes" id="UP000046393"/>
    </source>
</evidence>
<comment type="similarity">
    <text evidence="2">Belongs to the ERF4 family.</text>
</comment>
<evidence type="ECO:0000313" key="9">
    <source>
        <dbReference type="WBParaSite" id="SMUV_0000347801-mRNA-1"/>
    </source>
</evidence>
<evidence type="ECO:0000256" key="6">
    <source>
        <dbReference type="ARBA" id="ARBA00023136"/>
    </source>
</evidence>
<sequence length="162" mass="18694">MITVNEVTIPLSNCHKIFVQRDYSKGLGVQFEVRYPAGLEGKISEETWRNTIETLNEHYNKAEKVCCSTVMETLIGCFSCYISRIFSKTQYEKQLVEIKRFIDEQNETIYIPAGLHLTDPIERGMRVFEISILTSSAAVNRRNGDHNMYDGKYAVNINEKEK</sequence>
<dbReference type="InterPro" id="IPR019383">
    <property type="entry name" value="Golgin_A_7/ERF4"/>
</dbReference>
<keyword evidence="8" id="KW-1185">Reference proteome</keyword>
<dbReference type="STRING" id="451379.A0A0N5AGL9"/>
<dbReference type="WBParaSite" id="SMUV_0000347801-mRNA-1">
    <property type="protein sequence ID" value="SMUV_0000347801-mRNA-1"/>
    <property type="gene ID" value="SMUV_0000347801"/>
</dbReference>
<reference evidence="9" key="1">
    <citation type="submission" date="2017-02" db="UniProtKB">
        <authorList>
            <consortium name="WormBaseParasite"/>
        </authorList>
    </citation>
    <scope>IDENTIFICATION</scope>
</reference>
<dbReference type="InterPro" id="IPR051371">
    <property type="entry name" value="Ras_palmitoyltransferase"/>
</dbReference>
<dbReference type="PANTHER" id="PTHR13254">
    <property type="entry name" value="GOLGI AUTOANTIGEN, GOLGIN SUBFAMILY A, 7"/>
    <property type="match status" value="1"/>
</dbReference>
<evidence type="ECO:0000256" key="3">
    <source>
        <dbReference type="ARBA" id="ARBA00011396"/>
    </source>
</evidence>
<dbReference type="AlphaFoldDB" id="A0A0N5AGL9"/>
<keyword evidence="5" id="KW-0256">Endoplasmic reticulum</keyword>
<dbReference type="GO" id="GO:0005789">
    <property type="term" value="C:endoplasmic reticulum membrane"/>
    <property type="evidence" value="ECO:0007669"/>
    <property type="project" value="UniProtKB-SubCell"/>
</dbReference>
<accession>A0A0N5AGL9</accession>
<evidence type="ECO:0000256" key="2">
    <source>
        <dbReference type="ARBA" id="ARBA00007732"/>
    </source>
</evidence>
<evidence type="ECO:0000256" key="4">
    <source>
        <dbReference type="ARBA" id="ARBA00018463"/>
    </source>
</evidence>
<organism evidence="8 9">
    <name type="scientific">Syphacia muris</name>
    <dbReference type="NCBI Taxonomy" id="451379"/>
    <lineage>
        <taxon>Eukaryota</taxon>
        <taxon>Metazoa</taxon>
        <taxon>Ecdysozoa</taxon>
        <taxon>Nematoda</taxon>
        <taxon>Chromadorea</taxon>
        <taxon>Rhabditida</taxon>
        <taxon>Spirurina</taxon>
        <taxon>Oxyuridomorpha</taxon>
        <taxon>Oxyuroidea</taxon>
        <taxon>Oxyuridae</taxon>
        <taxon>Syphacia</taxon>
    </lineage>
</organism>
<feature type="domain" description="Golgin subfamily A member 7/ERF4" evidence="7">
    <location>
        <begin position="17"/>
        <end position="128"/>
    </location>
</feature>
<name>A0A0N5AGL9_9BILA</name>
<keyword evidence="6" id="KW-0472">Membrane</keyword>